<gene>
    <name evidence="1" type="ORF">N1851_025823</name>
</gene>
<protein>
    <submittedName>
        <fullName evidence="1">Uncharacterized protein</fullName>
    </submittedName>
</protein>
<sequence>MFKVSEPRSTRQQWQLAFISEFTMDIQHVAGRSNVVADCLSRAIIDTVHMGIDYAQMAVDQVSDPGIQAYRTAIISLQLADIKFDDTSLLCDVSAGQRRPIVPEGW</sequence>
<accession>A0AA47NVT6</accession>
<comment type="caution">
    <text evidence="1">The sequence shown here is derived from an EMBL/GenBank/DDBJ whole genome shotgun (WGS) entry which is preliminary data.</text>
</comment>
<proteinExistence type="predicted"/>
<dbReference type="Proteomes" id="UP001174136">
    <property type="component" value="Unassembled WGS sequence"/>
</dbReference>
<keyword evidence="2" id="KW-1185">Reference proteome</keyword>
<dbReference type="AlphaFoldDB" id="A0AA47NVT6"/>
<name>A0AA47NVT6_MERPO</name>
<reference evidence="1" key="1">
    <citation type="journal article" date="2023" name="Front. Mar. Sci.">
        <title>A new Merluccius polli reference genome to investigate the effects of global change in West African waters.</title>
        <authorList>
            <person name="Mateo J.L."/>
            <person name="Blanco-Fernandez C."/>
            <person name="Garcia-Vazquez E."/>
            <person name="Machado-Schiaffino G."/>
        </authorList>
    </citation>
    <scope>NUCLEOTIDE SEQUENCE</scope>
    <source>
        <strain evidence="1">C29</strain>
        <tissue evidence="1">Fin</tissue>
    </source>
</reference>
<organism evidence="1 2">
    <name type="scientific">Merluccius polli</name>
    <name type="common">Benguela hake</name>
    <name type="synonym">Merluccius cadenati</name>
    <dbReference type="NCBI Taxonomy" id="89951"/>
    <lineage>
        <taxon>Eukaryota</taxon>
        <taxon>Metazoa</taxon>
        <taxon>Chordata</taxon>
        <taxon>Craniata</taxon>
        <taxon>Vertebrata</taxon>
        <taxon>Euteleostomi</taxon>
        <taxon>Actinopterygii</taxon>
        <taxon>Neopterygii</taxon>
        <taxon>Teleostei</taxon>
        <taxon>Neoteleostei</taxon>
        <taxon>Acanthomorphata</taxon>
        <taxon>Zeiogadaria</taxon>
        <taxon>Gadariae</taxon>
        <taxon>Gadiformes</taxon>
        <taxon>Gadoidei</taxon>
        <taxon>Merlucciidae</taxon>
        <taxon>Merluccius</taxon>
    </lineage>
</organism>
<dbReference type="EMBL" id="JAOPHQ010004840">
    <property type="protein sequence ID" value="KAK0137947.1"/>
    <property type="molecule type" value="Genomic_DNA"/>
</dbReference>
<evidence type="ECO:0000313" key="1">
    <source>
        <dbReference type="EMBL" id="KAK0137947.1"/>
    </source>
</evidence>
<evidence type="ECO:0000313" key="2">
    <source>
        <dbReference type="Proteomes" id="UP001174136"/>
    </source>
</evidence>